<dbReference type="EMBL" id="JAFBBP010000001">
    <property type="protein sequence ID" value="MBM7493570.1"/>
    <property type="molecule type" value="Genomic_DNA"/>
</dbReference>
<dbReference type="RefSeq" id="WP_204944264.1">
    <property type="nucleotide sequence ID" value="NZ_JAFBBP010000001.1"/>
</dbReference>
<reference evidence="2 3" key="1">
    <citation type="submission" date="2021-01" db="EMBL/GenBank/DDBJ databases">
        <title>Sequencing the genomes of 1000 actinobacteria strains.</title>
        <authorList>
            <person name="Klenk H.-P."/>
        </authorList>
    </citation>
    <scope>NUCLEOTIDE SEQUENCE [LARGE SCALE GENOMIC DNA]</scope>
    <source>
        <strain evidence="2 3">DSM 100204</strain>
    </source>
</reference>
<dbReference type="Pfam" id="PF12867">
    <property type="entry name" value="DinB_2"/>
    <property type="match status" value="1"/>
</dbReference>
<dbReference type="InterPro" id="IPR034660">
    <property type="entry name" value="DinB/YfiT-like"/>
</dbReference>
<proteinExistence type="predicted"/>
<accession>A0ABS2LZC8</accession>
<feature type="domain" description="DinB-like" evidence="1">
    <location>
        <begin position="11"/>
        <end position="159"/>
    </location>
</feature>
<evidence type="ECO:0000313" key="2">
    <source>
        <dbReference type="EMBL" id="MBM7493570.1"/>
    </source>
</evidence>
<dbReference type="Proteomes" id="UP000764837">
    <property type="component" value="Unassembled WGS sequence"/>
</dbReference>
<keyword evidence="3" id="KW-1185">Reference proteome</keyword>
<dbReference type="InterPro" id="IPR024775">
    <property type="entry name" value="DinB-like"/>
</dbReference>
<comment type="caution">
    <text evidence="2">The sequence shown here is derived from an EMBL/GenBank/DDBJ whole genome shotgun (WGS) entry which is preliminary data.</text>
</comment>
<name>A0ABS2LZC8_9ACTN</name>
<dbReference type="SUPFAM" id="SSF109854">
    <property type="entry name" value="DinB/YfiT-like putative metalloenzymes"/>
    <property type="match status" value="1"/>
</dbReference>
<dbReference type="NCBIfam" id="NF047843">
    <property type="entry name" value="MST_Rv0443"/>
    <property type="match status" value="1"/>
</dbReference>
<evidence type="ECO:0000313" key="3">
    <source>
        <dbReference type="Proteomes" id="UP000764837"/>
    </source>
</evidence>
<sequence length="169" mass="18342">MDVGDLLTETYDRLPDLVRAAVDGLTPEQLRQAPGPGANSIGWLVWHLTRVQDDHVADLLDTEQLWVSGDWAGRFGLTADPDDTGFGHSAAQVRAVQPESAQALIDYYEAVASRTGSFLARLRPADLDRVVDEAWDPPVTLGVRLVSVAEDDLQHVGQAAYVRGLIEAA</sequence>
<gene>
    <name evidence="2" type="ORF">JOD64_004792</name>
</gene>
<evidence type="ECO:0000259" key="1">
    <source>
        <dbReference type="Pfam" id="PF12867"/>
    </source>
</evidence>
<dbReference type="Gene3D" id="1.20.120.450">
    <property type="entry name" value="dinb family like domain"/>
    <property type="match status" value="1"/>
</dbReference>
<protein>
    <submittedName>
        <fullName evidence="2">Damage-inducible protein DinB</fullName>
    </submittedName>
</protein>
<organism evidence="2 3">
    <name type="scientific">Micromonospora luteifusca</name>
    <dbReference type="NCBI Taxonomy" id="709860"/>
    <lineage>
        <taxon>Bacteria</taxon>
        <taxon>Bacillati</taxon>
        <taxon>Actinomycetota</taxon>
        <taxon>Actinomycetes</taxon>
        <taxon>Micromonosporales</taxon>
        <taxon>Micromonosporaceae</taxon>
        <taxon>Micromonospora</taxon>
    </lineage>
</organism>